<dbReference type="Proteomes" id="UP001348641">
    <property type="component" value="Unassembled WGS sequence"/>
</dbReference>
<dbReference type="PANTHER" id="PTHR12428:SF65">
    <property type="entry name" value="CYTOCHROME C OXIDASE ASSEMBLY PROTEIN COX18, MITOCHONDRIAL"/>
    <property type="match status" value="1"/>
</dbReference>
<comment type="subcellular location">
    <subcellularLocation>
        <location evidence="1">Cell membrane</location>
        <topology evidence="1">Multi-pass membrane protein</topology>
    </subcellularLocation>
    <subcellularLocation>
        <location evidence="16">Membrane</location>
        <topology evidence="16">Multi-pass membrane protein</topology>
    </subcellularLocation>
</comment>
<feature type="compositionally biased region" description="Low complexity" evidence="17">
    <location>
        <begin position="265"/>
        <end position="275"/>
    </location>
</feature>
<gene>
    <name evidence="20" type="primary">yidC</name>
    <name evidence="20" type="ORF">Q8A49_34320</name>
</gene>
<evidence type="ECO:0000256" key="4">
    <source>
        <dbReference type="ARBA" id="ARBA00022448"/>
    </source>
</evidence>
<evidence type="ECO:0000256" key="7">
    <source>
        <dbReference type="ARBA" id="ARBA00022927"/>
    </source>
</evidence>
<evidence type="ECO:0000256" key="12">
    <source>
        <dbReference type="ARBA" id="ARBA00026028"/>
    </source>
</evidence>
<dbReference type="EMBL" id="JAUUCC010000196">
    <property type="protein sequence ID" value="MEE2055586.1"/>
    <property type="molecule type" value="Genomic_DNA"/>
</dbReference>
<evidence type="ECO:0000256" key="5">
    <source>
        <dbReference type="ARBA" id="ARBA00022475"/>
    </source>
</evidence>
<evidence type="ECO:0000256" key="10">
    <source>
        <dbReference type="ARBA" id="ARBA00023186"/>
    </source>
</evidence>
<feature type="transmembrane region" description="Helical" evidence="18">
    <location>
        <begin position="212"/>
        <end position="236"/>
    </location>
</feature>
<dbReference type="CDD" id="cd20070">
    <property type="entry name" value="5TM_YidC_Alb3"/>
    <property type="match status" value="1"/>
</dbReference>
<feature type="compositionally biased region" description="Basic residues" evidence="17">
    <location>
        <begin position="299"/>
        <end position="308"/>
    </location>
</feature>
<feature type="transmembrane region" description="Helical" evidence="18">
    <location>
        <begin position="5"/>
        <end position="25"/>
    </location>
</feature>
<evidence type="ECO:0000256" key="9">
    <source>
        <dbReference type="ARBA" id="ARBA00023136"/>
    </source>
</evidence>
<protein>
    <recommendedName>
        <fullName evidence="3">Membrane protein insertase YidC</fullName>
    </recommendedName>
    <alternativeName>
        <fullName evidence="15">Foldase YidC</fullName>
    </alternativeName>
    <alternativeName>
        <fullName evidence="14">Membrane integrase YidC</fullName>
    </alternativeName>
    <alternativeName>
        <fullName evidence="13">Membrane protein YidC</fullName>
    </alternativeName>
</protein>
<comment type="similarity">
    <text evidence="2">Belongs to the OXA1/ALB3/YidC family. Type 1 subfamily.</text>
</comment>
<keyword evidence="4" id="KW-0813">Transport</keyword>
<dbReference type="InterPro" id="IPR028055">
    <property type="entry name" value="YidC/Oxa/ALB_C"/>
</dbReference>
<keyword evidence="8 18" id="KW-1133">Transmembrane helix</keyword>
<dbReference type="NCBIfam" id="NF002350">
    <property type="entry name" value="PRK01315.1"/>
    <property type="match status" value="1"/>
</dbReference>
<evidence type="ECO:0000256" key="13">
    <source>
        <dbReference type="ARBA" id="ARBA00031538"/>
    </source>
</evidence>
<comment type="function">
    <text evidence="11">Required for the insertion and/or proper folding and/or complex formation of integral membrane proteins into the membrane. Involved in integration of membrane proteins that insert both dependently and independently of the Sec translocase complex, as well as at least some lipoproteins. Aids folding of multispanning membrane proteins.</text>
</comment>
<dbReference type="Pfam" id="PF02096">
    <property type="entry name" value="60KD_IMP"/>
    <property type="match status" value="1"/>
</dbReference>
<evidence type="ECO:0000256" key="1">
    <source>
        <dbReference type="ARBA" id="ARBA00004651"/>
    </source>
</evidence>
<comment type="subunit">
    <text evidence="12">Interacts with the Sec translocase complex via SecD. Specifically interacts with transmembrane segments of nascent integral membrane proteins during membrane integration.</text>
</comment>
<accession>A0ABU7L208</accession>
<feature type="transmembrane region" description="Helical" evidence="18">
    <location>
        <begin position="98"/>
        <end position="119"/>
    </location>
</feature>
<dbReference type="PANTHER" id="PTHR12428">
    <property type="entry name" value="OXA1"/>
    <property type="match status" value="1"/>
</dbReference>
<evidence type="ECO:0000256" key="15">
    <source>
        <dbReference type="ARBA" id="ARBA00033342"/>
    </source>
</evidence>
<feature type="transmembrane region" description="Helical" evidence="18">
    <location>
        <begin position="169"/>
        <end position="191"/>
    </location>
</feature>
<keyword evidence="5" id="KW-1003">Cell membrane</keyword>
<evidence type="ECO:0000313" key="20">
    <source>
        <dbReference type="EMBL" id="MEE2055586.1"/>
    </source>
</evidence>
<reference evidence="20 21" key="1">
    <citation type="submission" date="2023-07" db="EMBL/GenBank/DDBJ databases">
        <authorList>
            <person name="Girao M."/>
            <person name="Carvalho M.F."/>
        </authorList>
    </citation>
    <scope>NUCLEOTIDE SEQUENCE [LARGE SCALE GENOMIC DNA]</scope>
    <source>
        <strain evidence="20 21">66/93</strain>
    </source>
</reference>
<evidence type="ECO:0000256" key="11">
    <source>
        <dbReference type="ARBA" id="ARBA00025034"/>
    </source>
</evidence>
<keyword evidence="6 16" id="KW-0812">Transmembrane</keyword>
<evidence type="ECO:0000313" key="21">
    <source>
        <dbReference type="Proteomes" id="UP001348641"/>
    </source>
</evidence>
<evidence type="ECO:0000256" key="2">
    <source>
        <dbReference type="ARBA" id="ARBA00010527"/>
    </source>
</evidence>
<dbReference type="NCBIfam" id="TIGR03592">
    <property type="entry name" value="yidC_oxa1_cterm"/>
    <property type="match status" value="1"/>
</dbReference>
<comment type="caution">
    <text evidence="20">The sequence shown here is derived from an EMBL/GenBank/DDBJ whole genome shotgun (WGS) entry which is preliminary data.</text>
</comment>
<feature type="compositionally biased region" description="Basic and acidic residues" evidence="17">
    <location>
        <begin position="281"/>
        <end position="298"/>
    </location>
</feature>
<feature type="transmembrane region" description="Helical" evidence="18">
    <location>
        <begin position="31"/>
        <end position="53"/>
    </location>
</feature>
<evidence type="ECO:0000256" key="14">
    <source>
        <dbReference type="ARBA" id="ARBA00033245"/>
    </source>
</evidence>
<keyword evidence="10" id="KW-0143">Chaperone</keyword>
<evidence type="ECO:0000256" key="8">
    <source>
        <dbReference type="ARBA" id="ARBA00022989"/>
    </source>
</evidence>
<keyword evidence="7" id="KW-0653">Protein transport</keyword>
<evidence type="ECO:0000256" key="18">
    <source>
        <dbReference type="SAM" id="Phobius"/>
    </source>
</evidence>
<dbReference type="InterPro" id="IPR001708">
    <property type="entry name" value="YidC/ALB3/OXA1/COX18"/>
</dbReference>
<feature type="region of interest" description="Disordered" evidence="17">
    <location>
        <begin position="258"/>
        <end position="314"/>
    </location>
</feature>
<proteinExistence type="inferred from homology"/>
<keyword evidence="9 18" id="KW-0472">Membrane</keyword>
<evidence type="ECO:0000256" key="17">
    <source>
        <dbReference type="SAM" id="MobiDB-lite"/>
    </source>
</evidence>
<organism evidence="20 21">
    <name type="scientific">Nocardiopsis tropica</name>
    <dbReference type="NCBI Taxonomy" id="109330"/>
    <lineage>
        <taxon>Bacteria</taxon>
        <taxon>Bacillati</taxon>
        <taxon>Actinomycetota</taxon>
        <taxon>Actinomycetes</taxon>
        <taxon>Streptosporangiales</taxon>
        <taxon>Nocardiopsidaceae</taxon>
        <taxon>Nocardiopsis</taxon>
    </lineage>
</organism>
<feature type="domain" description="Membrane insertase YidC/Oxa/ALB C-terminal" evidence="19">
    <location>
        <begin position="33"/>
        <end position="250"/>
    </location>
</feature>
<dbReference type="InterPro" id="IPR047196">
    <property type="entry name" value="YidC_ALB_C"/>
</dbReference>
<evidence type="ECO:0000259" key="19">
    <source>
        <dbReference type="Pfam" id="PF02096"/>
    </source>
</evidence>
<sequence length="314" mass="35108">MLDWLYNIVGWILVQIHAGLTFIGLDTDSGWAWGLSIVLLTVLMRLLLVPLFVKQMNTQRKMQDIQPKIMKLRERYKHDQQRLQQESMKLYQESGTNPIMGCLPLLLQMPVFFALFSVLRSVAEGNAQYNFTPELVESARQALIFAAPVAAQFNSSPEELTALGATDPIMAKVIIAIACVVMGTTTFLTMRQSMKRSISQMPDNPMMQTQKIMMYMAPLFGLFGLAMPVGVLVYWVTSNVWTMVQQHFLYRNQPLPGQADDKAKGGASPSGSAKGMLGRKKAVESAPEPKEQPKIERKQPKKQPRSKRSGGGSQ</sequence>
<evidence type="ECO:0000256" key="3">
    <source>
        <dbReference type="ARBA" id="ARBA00015325"/>
    </source>
</evidence>
<evidence type="ECO:0000256" key="6">
    <source>
        <dbReference type="ARBA" id="ARBA00022692"/>
    </source>
</evidence>
<dbReference type="RefSeq" id="WP_330162330.1">
    <property type="nucleotide sequence ID" value="NZ_BAAAJA010000034.1"/>
</dbReference>
<name>A0ABU7L208_9ACTN</name>
<evidence type="ECO:0000256" key="16">
    <source>
        <dbReference type="RuleBase" id="RU003945"/>
    </source>
</evidence>